<evidence type="ECO:0000256" key="1">
    <source>
        <dbReference type="SAM" id="MobiDB-lite"/>
    </source>
</evidence>
<evidence type="ECO:0000313" key="3">
    <source>
        <dbReference type="EMBL" id="TWT35394.1"/>
    </source>
</evidence>
<evidence type="ECO:0000256" key="2">
    <source>
        <dbReference type="SAM" id="SignalP"/>
    </source>
</evidence>
<dbReference type="SUPFAM" id="SSF50156">
    <property type="entry name" value="PDZ domain-like"/>
    <property type="match status" value="1"/>
</dbReference>
<protein>
    <recommendedName>
        <fullName evidence="5">PDZ domain-containing protein</fullName>
    </recommendedName>
</protein>
<organism evidence="3 4">
    <name type="scientific">Posidoniimonas corsicana</name>
    <dbReference type="NCBI Taxonomy" id="1938618"/>
    <lineage>
        <taxon>Bacteria</taxon>
        <taxon>Pseudomonadati</taxon>
        <taxon>Planctomycetota</taxon>
        <taxon>Planctomycetia</taxon>
        <taxon>Pirellulales</taxon>
        <taxon>Lacipirellulaceae</taxon>
        <taxon>Posidoniimonas</taxon>
    </lineage>
</organism>
<dbReference type="OrthoDB" id="9760240at2"/>
<feature type="chain" id="PRO_5022894956" description="PDZ domain-containing protein" evidence="2">
    <location>
        <begin position="25"/>
        <end position="974"/>
    </location>
</feature>
<keyword evidence="2" id="KW-0732">Signal</keyword>
<dbReference type="Gene3D" id="2.30.42.10">
    <property type="match status" value="1"/>
</dbReference>
<dbReference type="AlphaFoldDB" id="A0A5C5V9W6"/>
<name>A0A5C5V9W6_9BACT</name>
<proteinExistence type="predicted"/>
<dbReference type="EMBL" id="SIHJ01000001">
    <property type="protein sequence ID" value="TWT35394.1"/>
    <property type="molecule type" value="Genomic_DNA"/>
</dbReference>
<dbReference type="InterPro" id="IPR012334">
    <property type="entry name" value="Pectin_lyas_fold"/>
</dbReference>
<comment type="caution">
    <text evidence="3">The sequence shown here is derived from an EMBL/GenBank/DDBJ whole genome shotgun (WGS) entry which is preliminary data.</text>
</comment>
<gene>
    <name evidence="3" type="ORF">KOR34_02850</name>
</gene>
<dbReference type="SMART" id="SM00710">
    <property type="entry name" value="PbH1"/>
    <property type="match status" value="6"/>
</dbReference>
<dbReference type="InterPro" id="IPR011050">
    <property type="entry name" value="Pectin_lyase_fold/virulence"/>
</dbReference>
<evidence type="ECO:0008006" key="5">
    <source>
        <dbReference type="Google" id="ProtNLM"/>
    </source>
</evidence>
<dbReference type="PANTHER" id="PTHR36453:SF1">
    <property type="entry name" value="RIGHT HANDED BETA HELIX DOMAIN-CONTAINING PROTEIN"/>
    <property type="match status" value="1"/>
</dbReference>
<sequence precursor="true">MNGAQPTAALILAAGLLATQAFGAAEIFVAPQGADANKGTRSAPLRTLSAARDRARMQAGKEPVTVIVADGVYYLAEPLTFTPADSGAPDTPVVYRSENEGGAVLSGGARLELRWTTYQDGILQASTPEGIAIDQLFVNGVRRHMARYPNHDATKTTSAYQGFAKDAFAKQRAAGWADPTGGYIHAMHRSRWGGYHYRITGKKPSGEVTYEGGWQNNRRMGMHEEHRMVENIFEELDAPGEWFHDATNRILYYMPIDGESPEESVVEVVRLPRVIDIRGSLEEPVHNITLEGFVVRHAARTFMQTDEPLLRSDWAIHRGGALLVTGGEDIIIRDMEFDQLGGNAIFFNNYNRRVRVQGCHIHDVGASGVCFVGDADAVRNPLFEYRQKNDLQRIDRTPGPQSENYPADGVVEDCLIHGIGRVERQPAGVQISMSRAIAVRDTSIYDCARAGINIGDGCWGGHLIERCDVFDTVLETHDHGSFNSWGRDRYWRSDRSVTQEAVDADPNLPFLDAAETTVIRNSRWRCDHGWDIDLDDGSSNYDIYNNLMLNGGLKLREGFRRRAWNNITVNNGFHPHVWFDQSQDEVFSNIFMAGHRGAQTPAENAQGKRIDANLFFVTDARTVDRYARFGWDVDSIVANPRFIDPSSGDFRVAEGSPAREVGFRNFPMDQFGVKKSSLRSIARTPEIPPLKPGDGHESRGRRRPKAADAEFFWLGAKLHGLKGEEYSAFGTRKADGGVALVEAPESSLAAAVGLKTNDLIQAVNGAATPGIAQFLGAVAESGPSPLLVQIVRDQQPVEVAVSPSVKIDFETSDNVDELAVPTTSSLSVTAAKATSNSPLRSLTDGNVADSYGPVFPNGENGGAYKINLGKVQDVKAIRAWSHNKHGRRGAQRLTLYGSTLSRDPGWNVADRERFTPIASVDTTRLPRSEFEMSGVAAGAGSSLGAFRWVVWRVYPVTNSEENTAFQELAVEIGK</sequence>
<feature type="region of interest" description="Disordered" evidence="1">
    <location>
        <begin position="682"/>
        <end position="702"/>
    </location>
</feature>
<dbReference type="Gene3D" id="2.160.20.10">
    <property type="entry name" value="Single-stranded right-handed beta-helix, Pectin lyase-like"/>
    <property type="match status" value="2"/>
</dbReference>
<dbReference type="Proteomes" id="UP000316714">
    <property type="component" value="Unassembled WGS sequence"/>
</dbReference>
<accession>A0A5C5V9W6</accession>
<dbReference type="InterPro" id="IPR006626">
    <property type="entry name" value="PbH1"/>
</dbReference>
<evidence type="ECO:0000313" key="4">
    <source>
        <dbReference type="Proteomes" id="UP000316714"/>
    </source>
</evidence>
<feature type="signal peptide" evidence="2">
    <location>
        <begin position="1"/>
        <end position="24"/>
    </location>
</feature>
<keyword evidence="4" id="KW-1185">Reference proteome</keyword>
<reference evidence="3 4" key="1">
    <citation type="submission" date="2019-02" db="EMBL/GenBank/DDBJ databases">
        <title>Deep-cultivation of Planctomycetes and their phenomic and genomic characterization uncovers novel biology.</title>
        <authorList>
            <person name="Wiegand S."/>
            <person name="Jogler M."/>
            <person name="Boedeker C."/>
            <person name="Pinto D."/>
            <person name="Vollmers J."/>
            <person name="Rivas-Marin E."/>
            <person name="Kohn T."/>
            <person name="Peeters S.H."/>
            <person name="Heuer A."/>
            <person name="Rast P."/>
            <person name="Oberbeckmann S."/>
            <person name="Bunk B."/>
            <person name="Jeske O."/>
            <person name="Meyerdierks A."/>
            <person name="Storesund J.E."/>
            <person name="Kallscheuer N."/>
            <person name="Luecker S."/>
            <person name="Lage O.M."/>
            <person name="Pohl T."/>
            <person name="Merkel B.J."/>
            <person name="Hornburger P."/>
            <person name="Mueller R.-W."/>
            <person name="Bruemmer F."/>
            <person name="Labrenz M."/>
            <person name="Spormann A.M."/>
            <person name="Op Den Camp H."/>
            <person name="Overmann J."/>
            <person name="Amann R."/>
            <person name="Jetten M.S.M."/>
            <person name="Mascher T."/>
            <person name="Medema M.H."/>
            <person name="Devos D.P."/>
            <person name="Kaster A.-K."/>
            <person name="Ovreas L."/>
            <person name="Rohde M."/>
            <person name="Galperin M.Y."/>
            <person name="Jogler C."/>
        </authorList>
    </citation>
    <scope>NUCLEOTIDE SEQUENCE [LARGE SCALE GENOMIC DNA]</scope>
    <source>
        <strain evidence="3 4">KOR34</strain>
    </source>
</reference>
<dbReference type="InterPro" id="IPR036034">
    <property type="entry name" value="PDZ_sf"/>
</dbReference>
<dbReference type="PANTHER" id="PTHR36453">
    <property type="entry name" value="SECRETED PROTEIN-RELATED"/>
    <property type="match status" value="1"/>
</dbReference>
<dbReference type="SUPFAM" id="SSF51126">
    <property type="entry name" value="Pectin lyase-like"/>
    <property type="match status" value="1"/>
</dbReference>